<dbReference type="HOGENOM" id="CLU_147143_0_0_2"/>
<dbReference type="EMBL" id="CP009509">
    <property type="protein sequence ID" value="AKB41197.1"/>
    <property type="molecule type" value="Genomic_DNA"/>
</dbReference>
<proteinExistence type="predicted"/>
<dbReference type="GeneID" id="24851948"/>
<sequence length="129" mass="14609">MSKKQVLLILFFASVFIISGCLDEDGRKISLSGNDTELNISLSEKTEGSWCPAGSQVQVKNPSTGKLLNMTVEGTEEFESKTLCRALIETGSEENTTRFEYMWSEDKNITVWTKYDQDGKISLRYVHRK</sequence>
<dbReference type="AlphaFoldDB" id="A0A0E3PZP4"/>
<accession>A0A0E3PZP4</accession>
<dbReference type="Proteomes" id="UP000033058">
    <property type="component" value="Chromosome"/>
</dbReference>
<dbReference type="PATRIC" id="fig|1434117.4.peg.2810"/>
<dbReference type="RefSeq" id="WP_048038255.1">
    <property type="nucleotide sequence ID" value="NZ_CP009509.1"/>
</dbReference>
<dbReference type="PROSITE" id="PS51257">
    <property type="entry name" value="PROKAR_LIPOPROTEIN"/>
    <property type="match status" value="1"/>
</dbReference>
<name>A0A0E3PZP4_METMZ</name>
<evidence type="ECO:0000313" key="1">
    <source>
        <dbReference type="EMBL" id="AKB41197.1"/>
    </source>
</evidence>
<gene>
    <name evidence="1" type="ORF">MSMAW_2206</name>
</gene>
<reference evidence="1 2" key="1">
    <citation type="submission" date="2014-07" db="EMBL/GenBank/DDBJ databases">
        <title>Methanogenic archaea and the global carbon cycle.</title>
        <authorList>
            <person name="Henriksen J.R."/>
            <person name="Luke J."/>
            <person name="Reinhart S."/>
            <person name="Benedict M.N."/>
            <person name="Youngblut N.D."/>
            <person name="Metcalf M.E."/>
            <person name="Whitaker R.J."/>
            <person name="Metcalf W.W."/>
        </authorList>
    </citation>
    <scope>NUCLEOTIDE SEQUENCE [LARGE SCALE GENOMIC DNA]</scope>
    <source>
        <strain evidence="1 2">WWM610</strain>
    </source>
</reference>
<evidence type="ECO:0008006" key="3">
    <source>
        <dbReference type="Google" id="ProtNLM"/>
    </source>
</evidence>
<evidence type="ECO:0000313" key="2">
    <source>
        <dbReference type="Proteomes" id="UP000033058"/>
    </source>
</evidence>
<organism evidence="1 2">
    <name type="scientific">Methanosarcina mazei WWM610</name>
    <dbReference type="NCBI Taxonomy" id="1434117"/>
    <lineage>
        <taxon>Archaea</taxon>
        <taxon>Methanobacteriati</taxon>
        <taxon>Methanobacteriota</taxon>
        <taxon>Stenosarchaea group</taxon>
        <taxon>Methanomicrobia</taxon>
        <taxon>Methanosarcinales</taxon>
        <taxon>Methanosarcinaceae</taxon>
        <taxon>Methanosarcina</taxon>
    </lineage>
</organism>
<protein>
    <recommendedName>
        <fullName evidence="3">Lipoprotein</fullName>
    </recommendedName>
</protein>